<dbReference type="AlphaFoldDB" id="A0A2P2IIE9"/>
<reference evidence="1" key="1">
    <citation type="submission" date="2018-02" db="EMBL/GenBank/DDBJ databases">
        <title>Rhizophora mucronata_Transcriptome.</title>
        <authorList>
            <person name="Meera S.P."/>
            <person name="Sreeshan A."/>
            <person name="Augustine A."/>
        </authorList>
    </citation>
    <scope>NUCLEOTIDE SEQUENCE</scope>
    <source>
        <tissue evidence="1">Leaf</tissue>
    </source>
</reference>
<accession>A0A2P2IIE9</accession>
<organism evidence="1">
    <name type="scientific">Rhizophora mucronata</name>
    <name type="common">Asiatic mangrove</name>
    <dbReference type="NCBI Taxonomy" id="61149"/>
    <lineage>
        <taxon>Eukaryota</taxon>
        <taxon>Viridiplantae</taxon>
        <taxon>Streptophyta</taxon>
        <taxon>Embryophyta</taxon>
        <taxon>Tracheophyta</taxon>
        <taxon>Spermatophyta</taxon>
        <taxon>Magnoliopsida</taxon>
        <taxon>eudicotyledons</taxon>
        <taxon>Gunneridae</taxon>
        <taxon>Pentapetalae</taxon>
        <taxon>rosids</taxon>
        <taxon>fabids</taxon>
        <taxon>Malpighiales</taxon>
        <taxon>Rhizophoraceae</taxon>
        <taxon>Rhizophora</taxon>
    </lineage>
</organism>
<proteinExistence type="predicted"/>
<protein>
    <submittedName>
        <fullName evidence="1">Uncharacterized protein</fullName>
    </submittedName>
</protein>
<sequence>MQCLHASDDQISCILQKGKAREAQINLCEQNKKLKLKFLAGNHIKSYLKS</sequence>
<name>A0A2P2IIE9_RHIMU</name>
<dbReference type="EMBL" id="GGEC01000521">
    <property type="protein sequence ID" value="MBW81004.1"/>
    <property type="molecule type" value="Transcribed_RNA"/>
</dbReference>
<evidence type="ECO:0000313" key="1">
    <source>
        <dbReference type="EMBL" id="MBW81004.1"/>
    </source>
</evidence>